<comment type="similarity">
    <text evidence="1 3">Belongs to the type-B carboxylesterase/lipase family.</text>
</comment>
<accession>A0A1A9NA72</accession>
<dbReference type="InterPro" id="IPR050309">
    <property type="entry name" value="Type-B_Carboxylest/Lipase"/>
</dbReference>
<dbReference type="EMBL" id="LXJZ01000051">
    <property type="protein sequence ID" value="OAJ62466.1"/>
    <property type="molecule type" value="Genomic_DNA"/>
</dbReference>
<dbReference type="OrthoDB" id="9775851at2"/>
<comment type="caution">
    <text evidence="6">The sequence shown here is derived from an EMBL/GenBank/DDBJ whole genome shotgun (WGS) entry which is preliminary data.</text>
</comment>
<keyword evidence="2 3" id="KW-0378">Hydrolase</keyword>
<keyword evidence="7" id="KW-1185">Reference proteome</keyword>
<dbReference type="Proteomes" id="UP000077961">
    <property type="component" value="Unassembled WGS sequence"/>
</dbReference>
<evidence type="ECO:0000256" key="2">
    <source>
        <dbReference type="ARBA" id="ARBA00022801"/>
    </source>
</evidence>
<dbReference type="EMBL" id="LXKA01000165">
    <property type="protein sequence ID" value="OAJ62593.1"/>
    <property type="molecule type" value="Genomic_DNA"/>
</dbReference>
<evidence type="ECO:0000259" key="4">
    <source>
        <dbReference type="Pfam" id="PF00135"/>
    </source>
</evidence>
<name>A0A1A9NA72_9BURK</name>
<protein>
    <recommendedName>
        <fullName evidence="3">Carboxylic ester hydrolase</fullName>
        <ecNumber evidence="3">3.1.1.-</ecNumber>
    </recommendedName>
</protein>
<reference evidence="7 8" key="1">
    <citation type="submission" date="2016-04" db="EMBL/GenBank/DDBJ databases">
        <title>Reclassification of Paraburkholderia panaciterrae (Farh et al. 2015) Dobritsa &amp; Samadpour 2016 as a later homotypic synonym of Paraburkholderia ginsengiterrae (Farh et al. 2015) Dobritsa &amp; Samadpour 2016.</title>
        <authorList>
            <person name="Dobritsa A.P."/>
            <person name="Kutumbaka K."/>
            <person name="Samadpour M."/>
        </authorList>
    </citation>
    <scope>NUCLEOTIDE SEQUENCE [LARGE SCALE GENOMIC DNA]</scope>
    <source>
        <strain evidence="6 8">DCY85</strain>
        <strain evidence="5 7">DCY85-1</strain>
    </source>
</reference>
<gene>
    <name evidence="5" type="ORF">A6V36_21195</name>
    <name evidence="6" type="ORF">A6V37_22485</name>
</gene>
<feature type="domain" description="Carboxylesterase type B" evidence="4">
    <location>
        <begin position="3"/>
        <end position="491"/>
    </location>
</feature>
<evidence type="ECO:0000313" key="5">
    <source>
        <dbReference type="EMBL" id="OAJ62466.1"/>
    </source>
</evidence>
<dbReference type="AlphaFoldDB" id="A0A1A9NA72"/>
<dbReference type="Gene3D" id="3.40.50.1820">
    <property type="entry name" value="alpha/beta hydrolase"/>
    <property type="match status" value="1"/>
</dbReference>
<proteinExistence type="inferred from homology"/>
<dbReference type="InterPro" id="IPR002018">
    <property type="entry name" value="CarbesteraseB"/>
</dbReference>
<dbReference type="SUPFAM" id="SSF53474">
    <property type="entry name" value="alpha/beta-Hydrolases"/>
    <property type="match status" value="1"/>
</dbReference>
<dbReference type="InterPro" id="IPR019826">
    <property type="entry name" value="Carboxylesterase_B_AS"/>
</dbReference>
<dbReference type="RefSeq" id="WP_064265732.1">
    <property type="nucleotide sequence ID" value="NZ_LXJZ01000051.1"/>
</dbReference>
<dbReference type="STRING" id="1462993.A6V36_21195"/>
<dbReference type="InterPro" id="IPR029058">
    <property type="entry name" value="AB_hydrolase_fold"/>
</dbReference>
<dbReference type="Pfam" id="PF00135">
    <property type="entry name" value="COesterase"/>
    <property type="match status" value="1"/>
</dbReference>
<evidence type="ECO:0000256" key="3">
    <source>
        <dbReference type="RuleBase" id="RU361235"/>
    </source>
</evidence>
<dbReference type="EC" id="3.1.1.-" evidence="3"/>
<dbReference type="PANTHER" id="PTHR11559">
    <property type="entry name" value="CARBOXYLESTERASE"/>
    <property type="match status" value="1"/>
</dbReference>
<dbReference type="GO" id="GO:0016787">
    <property type="term" value="F:hydrolase activity"/>
    <property type="evidence" value="ECO:0007669"/>
    <property type="project" value="UniProtKB-KW"/>
</dbReference>
<organism evidence="6 8">
    <name type="scientific">Paraburkholderia ginsengiterrae</name>
    <dbReference type="NCBI Taxonomy" id="1462993"/>
    <lineage>
        <taxon>Bacteria</taxon>
        <taxon>Pseudomonadati</taxon>
        <taxon>Pseudomonadota</taxon>
        <taxon>Betaproteobacteria</taxon>
        <taxon>Burkholderiales</taxon>
        <taxon>Burkholderiaceae</taxon>
        <taxon>Paraburkholderia</taxon>
    </lineage>
</organism>
<evidence type="ECO:0000256" key="1">
    <source>
        <dbReference type="ARBA" id="ARBA00005964"/>
    </source>
</evidence>
<evidence type="ECO:0000313" key="8">
    <source>
        <dbReference type="Proteomes" id="UP000078116"/>
    </source>
</evidence>
<dbReference type="PROSITE" id="PS00122">
    <property type="entry name" value="CARBOXYLESTERASE_B_1"/>
    <property type="match status" value="1"/>
</dbReference>
<evidence type="ECO:0000313" key="6">
    <source>
        <dbReference type="EMBL" id="OAJ62593.1"/>
    </source>
</evidence>
<sequence length="520" mass="56390">MNEIVTVSQGQLRGEPSVDDEVTAFRGIPFASPPVGELRWRAPQPPAAWSGVRDATRTKSIAIQQSMLGNSLLPFGAENQSEDCLYLNVWTAARDVAEKRPVIVWIHPGGFQFGSGSSPFFDGDAWARDGVVFVTINYRLAKLGFLAHPQLSLEDEEGISGNYGLLDQIAALQWVRENIAAFGGDPGCVTIFGISAGASSVSLLMASPRARGLFHRAIAESGGSFGIVADNTGVADRWQSLAAATRSGKAWADGITGGANLDIRTLDVDTIRAASGVDGTNMQGIFDAAQPIVDGAVLPAGSYQIFESRQQAAVPLLVGSVANEDLVIGFSPSLAAYREYVQTEYGDNAQRFLALYPAATDAQALAASLKANSHRVFTWQNWTWAHLHAAAGHDVYYYQFQKAPPVPADSYDEQAFPRPLGAFHCSSIFYSFDRFSLRDWPWQPGDYALGKTVRAAWVEFARTGRPAAKSLPDWPVFDPAAPRVMAFNEDIGLTDVPWLEHLHYWDAHYGARRAASYVAG</sequence>
<dbReference type="Proteomes" id="UP000078116">
    <property type="component" value="Unassembled WGS sequence"/>
</dbReference>
<evidence type="ECO:0000313" key="7">
    <source>
        <dbReference type="Proteomes" id="UP000077961"/>
    </source>
</evidence>